<keyword evidence="3" id="KW-0732">Signal</keyword>
<accession>A0A8B8U164</accession>
<protein>
    <submittedName>
        <fullName evidence="6">Carbohydrate-binding protein AQN-1-like</fullName>
    </submittedName>
</protein>
<dbReference type="Proteomes" id="UP000694856">
    <property type="component" value="Chromosome 11"/>
</dbReference>
<dbReference type="RefSeq" id="XP_032347948.1">
    <property type="nucleotide sequence ID" value="XM_032492057.1"/>
</dbReference>
<dbReference type="SMART" id="SM00042">
    <property type="entry name" value="CUB"/>
    <property type="match status" value="1"/>
</dbReference>
<reference evidence="6" key="1">
    <citation type="submission" date="2025-08" db="UniProtKB">
        <authorList>
            <consortium name="RefSeq"/>
        </authorList>
    </citation>
    <scope>IDENTIFICATION</scope>
    <source>
        <tissue evidence="6">Ear skin</tissue>
    </source>
</reference>
<feature type="domain" description="CUB" evidence="4">
    <location>
        <begin position="28"/>
        <end position="129"/>
    </location>
</feature>
<organism evidence="5 6">
    <name type="scientific">Camelus ferus</name>
    <name type="common">Wild bactrian camel</name>
    <name type="synonym">Camelus bactrianus ferus</name>
    <dbReference type="NCBI Taxonomy" id="419612"/>
    <lineage>
        <taxon>Eukaryota</taxon>
        <taxon>Metazoa</taxon>
        <taxon>Chordata</taxon>
        <taxon>Craniata</taxon>
        <taxon>Vertebrata</taxon>
        <taxon>Euteleostomi</taxon>
        <taxon>Mammalia</taxon>
        <taxon>Eutheria</taxon>
        <taxon>Laurasiatheria</taxon>
        <taxon>Artiodactyla</taxon>
        <taxon>Tylopoda</taxon>
        <taxon>Camelidae</taxon>
        <taxon>Camelus</taxon>
    </lineage>
</organism>
<dbReference type="CDD" id="cd00041">
    <property type="entry name" value="CUB"/>
    <property type="match status" value="1"/>
</dbReference>
<proteinExistence type="predicted"/>
<keyword evidence="1" id="KW-1015">Disulfide bond</keyword>
<sequence>MKLSRAIPWALLLSTATVFSTIWNKGNCGGVLTDPMGRFFNYMGPKTVCTWTILMKPGQRVAVATPFLNLSCNEDYMEIQDGLPGSRSYGKICGGYGLSYCSSSNVMTIKYYRKSNYPASKFNVYFYGETKVREIEGVFTDFGQGHRLLRNEATSVWTMLMRPTQDVTLGSPSLK</sequence>
<gene>
    <name evidence="6" type="primary">LOC116667350</name>
</gene>
<dbReference type="AlphaFoldDB" id="A0A8B8U164"/>
<dbReference type="InterPro" id="IPR052129">
    <property type="entry name" value="Spermadhesin-Link_domain"/>
</dbReference>
<feature type="signal peptide" evidence="3">
    <location>
        <begin position="1"/>
        <end position="28"/>
    </location>
</feature>
<evidence type="ECO:0000256" key="1">
    <source>
        <dbReference type="ARBA" id="ARBA00023157"/>
    </source>
</evidence>
<name>A0A8B8U164_CAMFR</name>
<dbReference type="PROSITE" id="PS01180">
    <property type="entry name" value="CUB"/>
    <property type="match status" value="1"/>
</dbReference>
<dbReference type="InterPro" id="IPR035914">
    <property type="entry name" value="Sperma_CUB_dom_sf"/>
</dbReference>
<dbReference type="KEGG" id="cfr:116667350"/>
<feature type="chain" id="PRO_5034295037" evidence="3">
    <location>
        <begin position="29"/>
        <end position="175"/>
    </location>
</feature>
<evidence type="ECO:0000256" key="2">
    <source>
        <dbReference type="PROSITE-ProRule" id="PRU00059"/>
    </source>
</evidence>
<evidence type="ECO:0000313" key="5">
    <source>
        <dbReference type="Proteomes" id="UP000694856"/>
    </source>
</evidence>
<dbReference type="SUPFAM" id="SSF49854">
    <property type="entry name" value="Spermadhesin, CUB domain"/>
    <property type="match status" value="1"/>
</dbReference>
<evidence type="ECO:0000313" key="6">
    <source>
        <dbReference type="RefSeq" id="XP_032347948.1"/>
    </source>
</evidence>
<dbReference type="InterPro" id="IPR000859">
    <property type="entry name" value="CUB_dom"/>
</dbReference>
<evidence type="ECO:0000259" key="4">
    <source>
        <dbReference type="PROSITE" id="PS01180"/>
    </source>
</evidence>
<dbReference type="GeneID" id="116667350"/>
<dbReference type="Gene3D" id="2.60.120.290">
    <property type="entry name" value="Spermadhesin, CUB domain"/>
    <property type="match status" value="1"/>
</dbReference>
<comment type="caution">
    <text evidence="2">Lacks conserved residue(s) required for the propagation of feature annotation.</text>
</comment>
<keyword evidence="5" id="KW-1185">Reference proteome</keyword>
<dbReference type="Pfam" id="PF00431">
    <property type="entry name" value="CUB"/>
    <property type="match status" value="1"/>
</dbReference>
<dbReference type="PANTHER" id="PTHR46908">
    <property type="entry name" value="CUBILIN-LIKE PROTEIN"/>
    <property type="match status" value="1"/>
</dbReference>
<dbReference type="PANTHER" id="PTHR46908:SF8">
    <property type="entry name" value="C-TYPE LECTIN DOMAIN-CONTAINING PROTEIN"/>
    <property type="match status" value="1"/>
</dbReference>
<evidence type="ECO:0000256" key="3">
    <source>
        <dbReference type="SAM" id="SignalP"/>
    </source>
</evidence>